<reference evidence="7" key="2">
    <citation type="submission" date="2020-09" db="EMBL/GenBank/DDBJ databases">
        <authorList>
            <person name="Sun Q."/>
            <person name="Ohkuma M."/>
        </authorList>
    </citation>
    <scope>NUCLEOTIDE SEQUENCE</scope>
    <source>
        <strain evidence="7">JCM 3091</strain>
    </source>
</reference>
<feature type="region of interest" description="Disordered" evidence="5">
    <location>
        <begin position="1"/>
        <end position="69"/>
    </location>
</feature>
<feature type="transmembrane region" description="Helical" evidence="6">
    <location>
        <begin position="137"/>
        <end position="157"/>
    </location>
</feature>
<evidence type="ECO:0000256" key="1">
    <source>
        <dbReference type="ARBA" id="ARBA00004141"/>
    </source>
</evidence>
<comment type="caution">
    <text evidence="7">The sequence shown here is derived from an EMBL/GenBank/DDBJ whole genome shotgun (WGS) entry which is preliminary data.</text>
</comment>
<evidence type="ECO:0000313" key="7">
    <source>
        <dbReference type="EMBL" id="GGK41127.1"/>
    </source>
</evidence>
<proteinExistence type="predicted"/>
<keyword evidence="8" id="KW-1185">Reference proteome</keyword>
<keyword evidence="3 6" id="KW-1133">Transmembrane helix</keyword>
<dbReference type="AlphaFoldDB" id="A0A8J3FJY9"/>
<keyword evidence="4 6" id="KW-0472">Membrane</keyword>
<reference evidence="7" key="1">
    <citation type="journal article" date="2014" name="Int. J. Syst. Evol. Microbiol.">
        <title>Complete genome sequence of Corynebacterium casei LMG S-19264T (=DSM 44701T), isolated from a smear-ripened cheese.</title>
        <authorList>
            <consortium name="US DOE Joint Genome Institute (JGI-PGF)"/>
            <person name="Walter F."/>
            <person name="Albersmeier A."/>
            <person name="Kalinowski J."/>
            <person name="Ruckert C."/>
        </authorList>
    </citation>
    <scope>NUCLEOTIDE SEQUENCE</scope>
    <source>
        <strain evidence="7">JCM 3091</strain>
    </source>
</reference>
<accession>A0A8J3FJY9</accession>
<organism evidence="7 8">
    <name type="scientific">Pilimelia terevasa</name>
    <dbReference type="NCBI Taxonomy" id="53372"/>
    <lineage>
        <taxon>Bacteria</taxon>
        <taxon>Bacillati</taxon>
        <taxon>Actinomycetota</taxon>
        <taxon>Actinomycetes</taxon>
        <taxon>Micromonosporales</taxon>
        <taxon>Micromonosporaceae</taxon>
        <taxon>Pilimelia</taxon>
    </lineage>
</organism>
<dbReference type="EMBL" id="BMQC01000019">
    <property type="protein sequence ID" value="GGK41127.1"/>
    <property type="molecule type" value="Genomic_DNA"/>
</dbReference>
<name>A0A8J3FJY9_9ACTN</name>
<sequence length="203" mass="20397">MTEPPRPPGDQPGGLPPDPTAPPPAYPAPGTPAPPPPSGPPPSGPPPVGPPLGQESLPPAYSPPPGEYRSTGAYPPVGGFGAAPGGYASAEEKTWALISHFGGAAAAFVSGGSLGWVPPLVALVSRGKESPNTRAHAVAALNVQLTWTIATVIAYVMAVCSIGLLFFMPIITVAVAVILGIIGGVKANDGVLYTYPTALRMVK</sequence>
<evidence type="ECO:0000313" key="8">
    <source>
        <dbReference type="Proteomes" id="UP000662200"/>
    </source>
</evidence>
<gene>
    <name evidence="7" type="ORF">GCM10010124_37510</name>
</gene>
<evidence type="ECO:0000256" key="6">
    <source>
        <dbReference type="SAM" id="Phobius"/>
    </source>
</evidence>
<comment type="subcellular location">
    <subcellularLocation>
        <location evidence="1">Membrane</location>
        <topology evidence="1">Multi-pass membrane protein</topology>
    </subcellularLocation>
</comment>
<evidence type="ECO:0000256" key="2">
    <source>
        <dbReference type="ARBA" id="ARBA00022692"/>
    </source>
</evidence>
<dbReference type="RefSeq" id="WP_189115668.1">
    <property type="nucleotide sequence ID" value="NZ_BMQC01000019.1"/>
</dbReference>
<protein>
    <recommendedName>
        <fullName evidence="9">DUF4870 domain-containing protein</fullName>
    </recommendedName>
</protein>
<feature type="transmembrane region" description="Helical" evidence="6">
    <location>
        <begin position="95"/>
        <end position="117"/>
    </location>
</feature>
<evidence type="ECO:0000256" key="3">
    <source>
        <dbReference type="ARBA" id="ARBA00022989"/>
    </source>
</evidence>
<evidence type="ECO:0008006" key="9">
    <source>
        <dbReference type="Google" id="ProtNLM"/>
    </source>
</evidence>
<evidence type="ECO:0000256" key="4">
    <source>
        <dbReference type="ARBA" id="ARBA00023136"/>
    </source>
</evidence>
<keyword evidence="2 6" id="KW-0812">Transmembrane</keyword>
<dbReference type="Proteomes" id="UP000662200">
    <property type="component" value="Unassembled WGS sequence"/>
</dbReference>
<dbReference type="Pfam" id="PF09685">
    <property type="entry name" value="MamF_MmsF"/>
    <property type="match status" value="1"/>
</dbReference>
<evidence type="ECO:0000256" key="5">
    <source>
        <dbReference type="SAM" id="MobiDB-lite"/>
    </source>
</evidence>
<feature type="compositionally biased region" description="Pro residues" evidence="5">
    <location>
        <begin position="1"/>
        <end position="50"/>
    </location>
</feature>
<dbReference type="InterPro" id="IPR019109">
    <property type="entry name" value="MamF_MmsF"/>
</dbReference>
<feature type="transmembrane region" description="Helical" evidence="6">
    <location>
        <begin position="164"/>
        <end position="185"/>
    </location>
</feature>